<dbReference type="GO" id="GO:0015940">
    <property type="term" value="P:pantothenate biosynthetic process"/>
    <property type="evidence" value="ECO:0007669"/>
    <property type="project" value="UniProtKB-UniPathway"/>
</dbReference>
<name>A0A516TPF5_9BACT</name>
<evidence type="ECO:0000259" key="12">
    <source>
        <dbReference type="Pfam" id="PF08546"/>
    </source>
</evidence>
<keyword evidence="9" id="KW-0566">Pantothenate biosynthesis</keyword>
<evidence type="ECO:0000259" key="11">
    <source>
        <dbReference type="Pfam" id="PF02558"/>
    </source>
</evidence>
<dbReference type="GO" id="GO:0005737">
    <property type="term" value="C:cytoplasm"/>
    <property type="evidence" value="ECO:0007669"/>
    <property type="project" value="TreeGrafter"/>
</dbReference>
<dbReference type="Gene3D" id="1.10.1040.10">
    <property type="entry name" value="N-(1-d-carboxylethyl)-l-norvaline Dehydrogenase, domain 2"/>
    <property type="match status" value="1"/>
</dbReference>
<dbReference type="InterPro" id="IPR008927">
    <property type="entry name" value="6-PGluconate_DH-like_C_sf"/>
</dbReference>
<comment type="function">
    <text evidence="9">Catalyzes the NADPH-dependent reduction of ketopantoate into pantoic acid.</text>
</comment>
<evidence type="ECO:0000256" key="3">
    <source>
        <dbReference type="ARBA" id="ARBA00013014"/>
    </source>
</evidence>
<comment type="pathway">
    <text evidence="1 9">Cofactor biosynthesis; (R)-pantothenate biosynthesis; (R)-pantoate from 3-methyl-2-oxobutanoate: step 2/2.</text>
</comment>
<dbReference type="InterPro" id="IPR003710">
    <property type="entry name" value="ApbA"/>
</dbReference>
<evidence type="ECO:0000256" key="10">
    <source>
        <dbReference type="SAM" id="Phobius"/>
    </source>
</evidence>
<sequence>MSFESSPEHLDKGKIAIIGAGAIGSFYGGLLAKAGYDVNFLMRKDYEIVKERGLIIEWGKEKTFQLYPVKVYTNTNQIGPCKWVIISLKTSANDILFELLPPLLSSETVLVCFQNGIGNEKWLYENFGPRTVIGGILFVCINRTGPGKVTNFGFGKVELGQYNALPGKELKDFATMLTTAGIETEIVNSLEEARWKKLVWNIPFNGLSVAAGGVDVAVILDKPELALAARELMQEIIKAAKAFGFSITNDFIEMQLSRTKKMGPYKPSSLFDFLEHKPLEVEAIWGRPLKMAREKGLELPRLQLLYAILDSLNSLCSRN</sequence>
<dbReference type="InterPro" id="IPR013752">
    <property type="entry name" value="KPA_reductase"/>
</dbReference>
<dbReference type="KEGG" id="mkc:kam1_1909"/>
<dbReference type="EC" id="1.1.1.169" evidence="3 9"/>
<accession>A0A516TPF5</accession>
<keyword evidence="10" id="KW-0812">Transmembrane</keyword>
<dbReference type="Pfam" id="PF08546">
    <property type="entry name" value="ApbA_C"/>
    <property type="match status" value="1"/>
</dbReference>
<evidence type="ECO:0000256" key="1">
    <source>
        <dbReference type="ARBA" id="ARBA00004994"/>
    </source>
</evidence>
<evidence type="ECO:0000313" key="14">
    <source>
        <dbReference type="Proteomes" id="UP000315925"/>
    </source>
</evidence>
<dbReference type="OrthoDB" id="9793586at2"/>
<comment type="catalytic activity">
    <reaction evidence="8 9">
        <text>(R)-pantoate + NADP(+) = 2-dehydropantoate + NADPH + H(+)</text>
        <dbReference type="Rhea" id="RHEA:16233"/>
        <dbReference type="ChEBI" id="CHEBI:11561"/>
        <dbReference type="ChEBI" id="CHEBI:15378"/>
        <dbReference type="ChEBI" id="CHEBI:15980"/>
        <dbReference type="ChEBI" id="CHEBI:57783"/>
        <dbReference type="ChEBI" id="CHEBI:58349"/>
        <dbReference type="EC" id="1.1.1.169"/>
    </reaction>
</comment>
<comment type="similarity">
    <text evidence="2 9">Belongs to the ketopantoate reductase family.</text>
</comment>
<dbReference type="InterPro" id="IPR051402">
    <property type="entry name" value="KPR-Related"/>
</dbReference>
<protein>
    <recommendedName>
        <fullName evidence="4 9">2-dehydropantoate 2-reductase</fullName>
        <ecNumber evidence="3 9">1.1.1.169</ecNumber>
    </recommendedName>
    <alternativeName>
        <fullName evidence="7 9">Ketopantoate reductase</fullName>
    </alternativeName>
</protein>
<feature type="transmembrane region" description="Helical" evidence="10">
    <location>
        <begin position="15"/>
        <end position="36"/>
    </location>
</feature>
<dbReference type="EMBL" id="CP037899">
    <property type="protein sequence ID" value="QDQ43120.1"/>
    <property type="molecule type" value="Genomic_DNA"/>
</dbReference>
<keyword evidence="6 9" id="KW-0560">Oxidoreductase</keyword>
<dbReference type="NCBIfam" id="TIGR00745">
    <property type="entry name" value="apbA_panE"/>
    <property type="match status" value="1"/>
</dbReference>
<feature type="domain" description="Ketopantoate reductase C-terminal" evidence="12">
    <location>
        <begin position="190"/>
        <end position="310"/>
    </location>
</feature>
<evidence type="ECO:0000256" key="7">
    <source>
        <dbReference type="ARBA" id="ARBA00032024"/>
    </source>
</evidence>
<dbReference type="UniPathway" id="UPA00028">
    <property type="reaction ID" value="UER00004"/>
</dbReference>
<gene>
    <name evidence="13" type="ORF">kam1_1909</name>
</gene>
<dbReference type="Pfam" id="PF02558">
    <property type="entry name" value="ApbA"/>
    <property type="match status" value="1"/>
</dbReference>
<dbReference type="InterPro" id="IPR036291">
    <property type="entry name" value="NAD(P)-bd_dom_sf"/>
</dbReference>
<keyword evidence="5 9" id="KW-0521">NADP</keyword>
<keyword evidence="10" id="KW-1133">Transmembrane helix</keyword>
<dbReference type="GO" id="GO:0008677">
    <property type="term" value="F:2-dehydropantoate 2-reductase activity"/>
    <property type="evidence" value="ECO:0007669"/>
    <property type="project" value="UniProtKB-EC"/>
</dbReference>
<dbReference type="RefSeq" id="WP_052250416.1">
    <property type="nucleotide sequence ID" value="NZ_CP037899.1"/>
</dbReference>
<dbReference type="PANTHER" id="PTHR21708">
    <property type="entry name" value="PROBABLE 2-DEHYDROPANTOATE 2-REDUCTASE"/>
    <property type="match status" value="1"/>
</dbReference>
<feature type="domain" description="Ketopantoate reductase N-terminal" evidence="11">
    <location>
        <begin position="15"/>
        <end position="163"/>
    </location>
</feature>
<dbReference type="SUPFAM" id="SSF48179">
    <property type="entry name" value="6-phosphogluconate dehydrogenase C-terminal domain-like"/>
    <property type="match status" value="1"/>
</dbReference>
<dbReference type="Gene3D" id="3.40.50.720">
    <property type="entry name" value="NAD(P)-binding Rossmann-like Domain"/>
    <property type="match status" value="1"/>
</dbReference>
<proteinExistence type="inferred from homology"/>
<evidence type="ECO:0000256" key="8">
    <source>
        <dbReference type="ARBA" id="ARBA00048793"/>
    </source>
</evidence>
<dbReference type="FunFam" id="1.10.1040.10:FF:000017">
    <property type="entry name" value="2-dehydropantoate 2-reductase"/>
    <property type="match status" value="1"/>
</dbReference>
<evidence type="ECO:0000256" key="5">
    <source>
        <dbReference type="ARBA" id="ARBA00022857"/>
    </source>
</evidence>
<dbReference type="PANTHER" id="PTHR21708:SF26">
    <property type="entry name" value="2-DEHYDROPANTOATE 2-REDUCTASE"/>
    <property type="match status" value="1"/>
</dbReference>
<reference evidence="14" key="1">
    <citation type="submission" date="2019-03" db="EMBL/GenBank/DDBJ databases">
        <title>Complete genome of Methylacidiphilum kamchatkense Kam1.</title>
        <authorList>
            <person name="Kruse T."/>
            <person name="Murarilal Ratnadevi C."/>
            <person name="Erikstad H.-A."/>
            <person name="Birkeland N.-K."/>
        </authorList>
    </citation>
    <scope>NUCLEOTIDE SEQUENCE [LARGE SCALE GENOMIC DNA]</scope>
    <source>
        <strain evidence="14">kam1</strain>
    </source>
</reference>
<evidence type="ECO:0000256" key="9">
    <source>
        <dbReference type="RuleBase" id="RU362068"/>
    </source>
</evidence>
<organism evidence="13 14">
    <name type="scientific">Methylacidiphilum kamchatkense Kam1</name>
    <dbReference type="NCBI Taxonomy" id="1202785"/>
    <lineage>
        <taxon>Bacteria</taxon>
        <taxon>Pseudomonadati</taxon>
        <taxon>Verrucomicrobiota</taxon>
        <taxon>Methylacidiphilae</taxon>
        <taxon>Methylacidiphilales</taxon>
        <taxon>Methylacidiphilaceae</taxon>
        <taxon>Methylacidiphilum (ex Ratnadevi et al. 2023)</taxon>
    </lineage>
</organism>
<evidence type="ECO:0000313" key="13">
    <source>
        <dbReference type="EMBL" id="QDQ43120.1"/>
    </source>
</evidence>
<evidence type="ECO:0000256" key="2">
    <source>
        <dbReference type="ARBA" id="ARBA00007870"/>
    </source>
</evidence>
<dbReference type="InterPro" id="IPR013332">
    <property type="entry name" value="KPR_N"/>
</dbReference>
<evidence type="ECO:0000256" key="6">
    <source>
        <dbReference type="ARBA" id="ARBA00023002"/>
    </source>
</evidence>
<dbReference type="SUPFAM" id="SSF51735">
    <property type="entry name" value="NAD(P)-binding Rossmann-fold domains"/>
    <property type="match status" value="1"/>
</dbReference>
<dbReference type="InterPro" id="IPR013328">
    <property type="entry name" value="6PGD_dom2"/>
</dbReference>
<evidence type="ECO:0000256" key="4">
    <source>
        <dbReference type="ARBA" id="ARBA00019465"/>
    </source>
</evidence>
<dbReference type="AlphaFoldDB" id="A0A516TPF5"/>
<keyword evidence="10" id="KW-0472">Membrane</keyword>
<dbReference type="Proteomes" id="UP000315925">
    <property type="component" value="Chromosome"/>
</dbReference>
<dbReference type="STRING" id="1202785.A946_02780"/>